<dbReference type="PANTHER" id="PTHR22789">
    <property type="entry name" value="FUCULOSE PHOSPHATE ALDOLASE"/>
    <property type="match status" value="1"/>
</dbReference>
<evidence type="ECO:0000256" key="5">
    <source>
        <dbReference type="ARBA" id="ARBA00023239"/>
    </source>
</evidence>
<dbReference type="GO" id="GO:0046872">
    <property type="term" value="F:metal ion binding"/>
    <property type="evidence" value="ECO:0007669"/>
    <property type="project" value="UniProtKB-UniRule"/>
</dbReference>
<evidence type="ECO:0000256" key="2">
    <source>
        <dbReference type="ARBA" id="ARBA00022723"/>
    </source>
</evidence>
<evidence type="ECO:0000256" key="6">
    <source>
        <dbReference type="NCBIfam" id="TIGR03328"/>
    </source>
</evidence>
<dbReference type="NCBIfam" id="TIGR03328">
    <property type="entry name" value="salvage_mtnB"/>
    <property type="match status" value="1"/>
</dbReference>
<comment type="caution">
    <text evidence="8">The sequence shown here is derived from an EMBL/GenBank/DDBJ whole genome shotgun (WGS) entry which is preliminary data.</text>
</comment>
<keyword evidence="2" id="KW-0479">Metal-binding</keyword>
<keyword evidence="1" id="KW-0028">Amino-acid biosynthesis</keyword>
<dbReference type="InterPro" id="IPR017714">
    <property type="entry name" value="MethylthioRu-1-P_deHdtase_MtnB"/>
</dbReference>
<dbReference type="AlphaFoldDB" id="A0A7K1L3N3"/>
<evidence type="ECO:0000256" key="3">
    <source>
        <dbReference type="ARBA" id="ARBA00022833"/>
    </source>
</evidence>
<dbReference type="Proteomes" id="UP000432015">
    <property type="component" value="Unassembled WGS sequence"/>
</dbReference>
<dbReference type="SMART" id="SM01007">
    <property type="entry name" value="Aldolase_II"/>
    <property type="match status" value="1"/>
</dbReference>
<dbReference type="SUPFAM" id="SSF53639">
    <property type="entry name" value="AraD/HMP-PK domain-like"/>
    <property type="match status" value="1"/>
</dbReference>
<evidence type="ECO:0000313" key="9">
    <source>
        <dbReference type="Proteomes" id="UP000432015"/>
    </source>
</evidence>
<evidence type="ECO:0000259" key="7">
    <source>
        <dbReference type="SMART" id="SM01007"/>
    </source>
</evidence>
<evidence type="ECO:0000256" key="4">
    <source>
        <dbReference type="ARBA" id="ARBA00023167"/>
    </source>
</evidence>
<protein>
    <recommendedName>
        <fullName evidence="6">Methylthioribulose 1-phosphate dehydratase</fullName>
        <ecNumber evidence="6">4.2.1.109</ecNumber>
    </recommendedName>
</protein>
<dbReference type="GO" id="GO:0019509">
    <property type="term" value="P:L-methionine salvage from methylthioadenosine"/>
    <property type="evidence" value="ECO:0007669"/>
    <property type="project" value="UniProtKB-UniRule"/>
</dbReference>
<dbReference type="GO" id="GO:0016832">
    <property type="term" value="F:aldehyde-lyase activity"/>
    <property type="evidence" value="ECO:0007669"/>
    <property type="project" value="TreeGrafter"/>
</dbReference>
<dbReference type="PANTHER" id="PTHR22789:SF0">
    <property type="entry name" value="3-OXO-TETRONATE 4-PHOSPHATE DECARBOXYLASE-RELATED"/>
    <property type="match status" value="1"/>
</dbReference>
<keyword evidence="5 8" id="KW-0456">Lyase</keyword>
<dbReference type="EC" id="4.2.1.109" evidence="6"/>
<dbReference type="InterPro" id="IPR036409">
    <property type="entry name" value="Aldolase_II/adducin_N_sf"/>
</dbReference>
<proteinExistence type="predicted"/>
<dbReference type="InterPro" id="IPR050197">
    <property type="entry name" value="Aldolase_class_II_sugar_metab"/>
</dbReference>
<feature type="domain" description="Class II aldolase/adducin N-terminal" evidence="7">
    <location>
        <begin position="15"/>
        <end position="211"/>
    </location>
</feature>
<dbReference type="EMBL" id="WOFH01000007">
    <property type="protein sequence ID" value="MUN39019.1"/>
    <property type="molecule type" value="Genomic_DNA"/>
</dbReference>
<evidence type="ECO:0000256" key="1">
    <source>
        <dbReference type="ARBA" id="ARBA00022605"/>
    </source>
</evidence>
<keyword evidence="4" id="KW-0486">Methionine biosynthesis</keyword>
<name>A0A7K1L3N3_9ACTN</name>
<reference evidence="8 9" key="1">
    <citation type="submission" date="2019-11" db="EMBL/GenBank/DDBJ databases">
        <authorList>
            <person name="Cao P."/>
        </authorList>
    </citation>
    <scope>NUCLEOTIDE SEQUENCE [LARGE SCALE GENOMIC DNA]</scope>
    <source>
        <strain evidence="8 9">NEAU-AAG5</strain>
    </source>
</reference>
<keyword evidence="3" id="KW-0862">Zinc</keyword>
<dbReference type="GO" id="GO:0005829">
    <property type="term" value="C:cytosol"/>
    <property type="evidence" value="ECO:0007669"/>
    <property type="project" value="TreeGrafter"/>
</dbReference>
<dbReference type="GO" id="GO:0019323">
    <property type="term" value="P:pentose catabolic process"/>
    <property type="evidence" value="ECO:0007669"/>
    <property type="project" value="TreeGrafter"/>
</dbReference>
<dbReference type="GO" id="GO:0046570">
    <property type="term" value="F:methylthioribulose 1-phosphate dehydratase activity"/>
    <property type="evidence" value="ECO:0007669"/>
    <property type="project" value="UniProtKB-EC"/>
</dbReference>
<sequence>MNSADLETVPATLREHVAHMCRQLYGRGWMEGTSGNISVRSGDAVLISASGCAKGTVDRRDTVLVNAGDGSRFTGETRRPSAETAVHLAFYREYEDCGAVIHAHAPYSTALASLPRFHRAGQGVAHVEFVDMELAKGLGLDDPSHVRVPVFVNWPEVRRIAADVGAFLRASPPRATAGLLIERHGVTTWGRDLDHARNRLECVEALCRLSLLMHGSTTI</sequence>
<dbReference type="InterPro" id="IPR001303">
    <property type="entry name" value="Aldolase_II/adducin_N"/>
</dbReference>
<accession>A0A7K1L3N3</accession>
<evidence type="ECO:0000313" key="8">
    <source>
        <dbReference type="EMBL" id="MUN39019.1"/>
    </source>
</evidence>
<organism evidence="8 9">
    <name type="scientific">Actinomadura litoris</name>
    <dbReference type="NCBI Taxonomy" id="2678616"/>
    <lineage>
        <taxon>Bacteria</taxon>
        <taxon>Bacillati</taxon>
        <taxon>Actinomycetota</taxon>
        <taxon>Actinomycetes</taxon>
        <taxon>Streptosporangiales</taxon>
        <taxon>Thermomonosporaceae</taxon>
        <taxon>Actinomadura</taxon>
    </lineage>
</organism>
<gene>
    <name evidence="8" type="primary">mtnB</name>
    <name evidence="8" type="ORF">GNZ18_20795</name>
</gene>
<keyword evidence="9" id="KW-1185">Reference proteome</keyword>
<dbReference type="Gene3D" id="3.40.225.10">
    <property type="entry name" value="Class II aldolase/adducin N-terminal domain"/>
    <property type="match status" value="1"/>
</dbReference>
<dbReference type="RefSeq" id="WP_156218207.1">
    <property type="nucleotide sequence ID" value="NZ_WOFH01000007.1"/>
</dbReference>
<dbReference type="Pfam" id="PF00596">
    <property type="entry name" value="Aldolase_II"/>
    <property type="match status" value="1"/>
</dbReference>